<evidence type="ECO:0000313" key="2">
    <source>
        <dbReference type="EMBL" id="OLQ95828.1"/>
    </source>
</evidence>
<dbReference type="OrthoDB" id="5878327at2"/>
<dbReference type="RefSeq" id="WP_075647677.1">
    <property type="nucleotide sequence ID" value="NZ_AP019658.1"/>
</dbReference>
<accession>A0A3N3E134</accession>
<gene>
    <name evidence="2" type="ORF">BIY21_20500</name>
    <name evidence="3" type="ORF">EGH82_09850</name>
</gene>
<keyword evidence="4" id="KW-1185">Reference proteome</keyword>
<proteinExistence type="predicted"/>
<protein>
    <submittedName>
        <fullName evidence="3">Uncharacterized protein</fullName>
    </submittedName>
</protein>
<comment type="caution">
    <text evidence="3">The sequence shown here is derived from an EMBL/GenBank/DDBJ whole genome shotgun (WGS) entry which is preliminary data.</text>
</comment>
<feature type="region of interest" description="Disordered" evidence="1">
    <location>
        <begin position="114"/>
        <end position="138"/>
    </location>
</feature>
<evidence type="ECO:0000256" key="1">
    <source>
        <dbReference type="SAM" id="MobiDB-lite"/>
    </source>
</evidence>
<dbReference type="AlphaFoldDB" id="A0A3N3E134"/>
<evidence type="ECO:0000313" key="3">
    <source>
        <dbReference type="EMBL" id="ROV60329.1"/>
    </source>
</evidence>
<reference evidence="3 5" key="2">
    <citation type="submission" date="2018-11" db="EMBL/GenBank/DDBJ databases">
        <title>Vibrio ponticus strain CAIM 1751 pathogenic for the snapper Lutjanus guttatus.</title>
        <authorList>
            <person name="Soto-Rodriguez S."/>
            <person name="Lozano-Olvera R."/>
            <person name="Gomez-Gil B."/>
        </authorList>
    </citation>
    <scope>NUCLEOTIDE SEQUENCE [LARGE SCALE GENOMIC DNA]</scope>
    <source>
        <strain evidence="3 5">CAIM 1751</strain>
    </source>
</reference>
<reference evidence="2 4" key="1">
    <citation type="submission" date="2016-09" db="EMBL/GenBank/DDBJ databases">
        <title>Genomic Taxonomy of the Vibrionaceae.</title>
        <authorList>
            <person name="Gonzalez-Castillo A."/>
            <person name="Gomez-Gil B."/>
            <person name="Enciso-Ibarra K."/>
        </authorList>
    </citation>
    <scope>NUCLEOTIDE SEQUENCE [LARGE SCALE GENOMIC DNA]</scope>
    <source>
        <strain evidence="2 4">CAIM 1731</strain>
    </source>
</reference>
<evidence type="ECO:0000313" key="5">
    <source>
        <dbReference type="Proteomes" id="UP000278792"/>
    </source>
</evidence>
<dbReference type="Proteomes" id="UP000278792">
    <property type="component" value="Unassembled WGS sequence"/>
</dbReference>
<organism evidence="3 5">
    <name type="scientific">Vibrio ponticus</name>
    <dbReference type="NCBI Taxonomy" id="265668"/>
    <lineage>
        <taxon>Bacteria</taxon>
        <taxon>Pseudomonadati</taxon>
        <taxon>Pseudomonadota</taxon>
        <taxon>Gammaproteobacteria</taxon>
        <taxon>Vibrionales</taxon>
        <taxon>Vibrionaceae</taxon>
        <taxon>Vibrio</taxon>
    </lineage>
</organism>
<feature type="compositionally biased region" description="Polar residues" evidence="1">
    <location>
        <begin position="114"/>
        <end position="125"/>
    </location>
</feature>
<sequence length="138" mass="15416">MFQRIRNKASIKFLAKELPKRLVVKYGRKSAYDASEIDWALVAVEKEKDKDKHLYHLAYAMLADKSFYLSLESTSSCGKLDDLYPLFYQTLFNESGEYSVESVIQYSADVSSNTSDANLAPSSLTDVGVGYDNSGGTE</sequence>
<dbReference type="Proteomes" id="UP000186206">
    <property type="component" value="Unassembled WGS sequence"/>
</dbReference>
<name>A0A3N3E134_9VIBR</name>
<evidence type="ECO:0000313" key="4">
    <source>
        <dbReference type="Proteomes" id="UP000186206"/>
    </source>
</evidence>
<dbReference type="EMBL" id="RKIK01000023">
    <property type="protein sequence ID" value="ROV60329.1"/>
    <property type="molecule type" value="Genomic_DNA"/>
</dbReference>
<dbReference type="EMBL" id="MJMI01000009">
    <property type="protein sequence ID" value="OLQ95828.1"/>
    <property type="molecule type" value="Genomic_DNA"/>
</dbReference>